<evidence type="ECO:0000313" key="2">
    <source>
        <dbReference type="EMBL" id="AYN66093.1"/>
    </source>
</evidence>
<dbReference type="GO" id="GO:0016740">
    <property type="term" value="F:transferase activity"/>
    <property type="evidence" value="ECO:0007669"/>
    <property type="project" value="UniProtKB-KW"/>
</dbReference>
<keyword evidence="2" id="KW-0808">Transferase</keyword>
<reference evidence="2 3" key="1">
    <citation type="submission" date="2018-08" db="EMBL/GenBank/DDBJ databases">
        <title>The reduced genetic potential of extracellular carbohydrate catabolism in Euzebyella marina RN62, a Flavobacteriia bacterium isolated from the hadal water.</title>
        <authorList>
            <person name="Xue C."/>
        </authorList>
    </citation>
    <scope>NUCLEOTIDE SEQUENCE [LARGE SCALE GENOMIC DNA]</scope>
    <source>
        <strain evidence="2 3">RN62</strain>
    </source>
</reference>
<evidence type="ECO:0000259" key="1">
    <source>
        <dbReference type="Pfam" id="PF04230"/>
    </source>
</evidence>
<dbReference type="InterPro" id="IPR007345">
    <property type="entry name" value="Polysacch_pyruvyl_Trfase"/>
</dbReference>
<dbReference type="KEGG" id="emar:D1013_01205"/>
<organism evidence="2 3">
    <name type="scientific">Euzebyella marina</name>
    <dbReference type="NCBI Taxonomy" id="1761453"/>
    <lineage>
        <taxon>Bacteria</taxon>
        <taxon>Pseudomonadati</taxon>
        <taxon>Bacteroidota</taxon>
        <taxon>Flavobacteriia</taxon>
        <taxon>Flavobacteriales</taxon>
        <taxon>Flavobacteriaceae</taxon>
        <taxon>Euzebyella</taxon>
    </lineage>
</organism>
<sequence length="366" mass="42124">MKIALVTIHNVTNYGAILQAYATKIALSKYGEVTVVDYQNQYLNKNMHKVRFEASVHGIKMLVHDLLNLLWRTRLLSRFKHFTDTNLNLTATLGDKDLLEGKLGKFDIYVCGSDQIWNPVVVSPIDKIDPIFFLSFAPDEAKKFSYASSIGHHYFTQEEKQQVQSLLDNFDMISVRESDGKKKLEELLPDKKIFHVVDPTLILPKKEWFSLFNVQQNNEKYILVYSVPRTELIKKAIGYFSQKMGLKIVAIDRMFFPIGKIDKHVRDAGPNEFIQLFANASFIITDSFHGSCFSVNFEKPFACISANKGANRQESLLRLLNIDNRIMYKEEDFESLDLEVDYDEVTPKLEKIRNESLSFIEAAIKV</sequence>
<name>A0A3G2L1G7_9FLAO</name>
<dbReference type="EMBL" id="CP032050">
    <property type="protein sequence ID" value="AYN66093.1"/>
    <property type="molecule type" value="Genomic_DNA"/>
</dbReference>
<accession>A0A3G2L1G7</accession>
<protein>
    <submittedName>
        <fullName evidence="2">Polysaccharide pyruvyl transferase family protein</fullName>
    </submittedName>
</protein>
<dbReference type="Proteomes" id="UP000276309">
    <property type="component" value="Chromosome"/>
</dbReference>
<feature type="domain" description="Polysaccharide pyruvyl transferase" evidence="1">
    <location>
        <begin position="13"/>
        <end position="305"/>
    </location>
</feature>
<dbReference type="RefSeq" id="WP_121847146.1">
    <property type="nucleotide sequence ID" value="NZ_CP032050.1"/>
</dbReference>
<keyword evidence="3" id="KW-1185">Reference proteome</keyword>
<dbReference type="Pfam" id="PF04230">
    <property type="entry name" value="PS_pyruv_trans"/>
    <property type="match status" value="1"/>
</dbReference>
<proteinExistence type="predicted"/>
<gene>
    <name evidence="2" type="ORF">D1013_01205</name>
</gene>
<dbReference type="AlphaFoldDB" id="A0A3G2L1G7"/>
<evidence type="ECO:0000313" key="3">
    <source>
        <dbReference type="Proteomes" id="UP000276309"/>
    </source>
</evidence>
<dbReference type="OrthoDB" id="9799278at2"/>